<comment type="caution">
    <text evidence="1">The sequence shown here is derived from an EMBL/GenBank/DDBJ whole genome shotgun (WGS) entry which is preliminary data.</text>
</comment>
<reference evidence="1 2" key="1">
    <citation type="journal article" date="2022" name="Nat. Genet.">
        <title>Improved pea reference genome and pan-genome highlight genomic features and evolutionary characteristics.</title>
        <authorList>
            <person name="Yang T."/>
            <person name="Liu R."/>
            <person name="Luo Y."/>
            <person name="Hu S."/>
            <person name="Wang D."/>
            <person name="Wang C."/>
            <person name="Pandey M.K."/>
            <person name="Ge S."/>
            <person name="Xu Q."/>
            <person name="Li N."/>
            <person name="Li G."/>
            <person name="Huang Y."/>
            <person name="Saxena R.K."/>
            <person name="Ji Y."/>
            <person name="Li M."/>
            <person name="Yan X."/>
            <person name="He Y."/>
            <person name="Liu Y."/>
            <person name="Wang X."/>
            <person name="Xiang C."/>
            <person name="Varshney R.K."/>
            <person name="Ding H."/>
            <person name="Gao S."/>
            <person name="Zong X."/>
        </authorList>
    </citation>
    <scope>NUCLEOTIDE SEQUENCE [LARGE SCALE GENOMIC DNA]</scope>
    <source>
        <strain evidence="1 2">cv. Zhongwan 6</strain>
    </source>
</reference>
<dbReference type="AlphaFoldDB" id="A0A9D4XZX5"/>
<name>A0A9D4XZX5_PEA</name>
<evidence type="ECO:0000313" key="2">
    <source>
        <dbReference type="Proteomes" id="UP001058974"/>
    </source>
</evidence>
<dbReference type="Gramene" id="Psat03G0462000-T1">
    <property type="protein sequence ID" value="KAI5430112.1"/>
    <property type="gene ID" value="KIW84_034620"/>
</dbReference>
<dbReference type="Proteomes" id="UP001058974">
    <property type="component" value="Chromosome 3"/>
</dbReference>
<proteinExistence type="predicted"/>
<sequence>MTKPNTLVARIFKARYFPTSSFFYANLGNNPSFVWRSLWKSCCFLDLGCRWMNDDDSRIKVISDPWLRGVGKGWVNAPQNRDAYNISVNELMLNGVKMWDEYKIRHLFTRDIVMAILVVPFVEGGLSSVIEPGMHNFIDTKEAFYSWNDRYLAQNFQEDIEIDQSQDYWEPPIQGWVKSEARAVKEAIQKVTYLQMDWVIFESDLQMMVQAIYSDKDGNFVFSVILLDIKNLLVCNPVGDFSITHDFSSNEIYSRPMQLCVKAWKRVRSSAECTLVEPTCN</sequence>
<dbReference type="EMBL" id="JAMSHJ010000003">
    <property type="protein sequence ID" value="KAI5430112.1"/>
    <property type="molecule type" value="Genomic_DNA"/>
</dbReference>
<keyword evidence="2" id="KW-1185">Reference proteome</keyword>
<evidence type="ECO:0000313" key="1">
    <source>
        <dbReference type="EMBL" id="KAI5430112.1"/>
    </source>
</evidence>
<organism evidence="1 2">
    <name type="scientific">Pisum sativum</name>
    <name type="common">Garden pea</name>
    <name type="synonym">Lathyrus oleraceus</name>
    <dbReference type="NCBI Taxonomy" id="3888"/>
    <lineage>
        <taxon>Eukaryota</taxon>
        <taxon>Viridiplantae</taxon>
        <taxon>Streptophyta</taxon>
        <taxon>Embryophyta</taxon>
        <taxon>Tracheophyta</taxon>
        <taxon>Spermatophyta</taxon>
        <taxon>Magnoliopsida</taxon>
        <taxon>eudicotyledons</taxon>
        <taxon>Gunneridae</taxon>
        <taxon>Pentapetalae</taxon>
        <taxon>rosids</taxon>
        <taxon>fabids</taxon>
        <taxon>Fabales</taxon>
        <taxon>Fabaceae</taxon>
        <taxon>Papilionoideae</taxon>
        <taxon>50 kb inversion clade</taxon>
        <taxon>NPAAA clade</taxon>
        <taxon>Hologalegina</taxon>
        <taxon>IRL clade</taxon>
        <taxon>Fabeae</taxon>
        <taxon>Lathyrus</taxon>
    </lineage>
</organism>
<protein>
    <submittedName>
        <fullName evidence="1">Uncharacterized protein</fullName>
    </submittedName>
</protein>
<accession>A0A9D4XZX5</accession>
<gene>
    <name evidence="1" type="ORF">KIW84_034620</name>
</gene>